<dbReference type="PANTHER" id="PTHR43066:SF1">
    <property type="entry name" value="RHOMBOID PROTEIN 2"/>
    <property type="match status" value="1"/>
</dbReference>
<dbReference type="PANTHER" id="PTHR43066">
    <property type="entry name" value="RHOMBOID-RELATED PROTEIN"/>
    <property type="match status" value="1"/>
</dbReference>
<evidence type="ECO:0000256" key="4">
    <source>
        <dbReference type="ARBA" id="ARBA00013039"/>
    </source>
</evidence>
<evidence type="ECO:0000256" key="7">
    <source>
        <dbReference type="ARBA" id="ARBA00022801"/>
    </source>
</evidence>
<feature type="transmembrane region" description="Helical" evidence="13">
    <location>
        <begin position="65"/>
        <end position="90"/>
    </location>
</feature>
<dbReference type="Pfam" id="PF01694">
    <property type="entry name" value="Rhomboid"/>
    <property type="match status" value="1"/>
</dbReference>
<organism evidence="15 16">
    <name type="scientific">Magnusiomyces paraingens</name>
    <dbReference type="NCBI Taxonomy" id="2606893"/>
    <lineage>
        <taxon>Eukaryota</taxon>
        <taxon>Fungi</taxon>
        <taxon>Dikarya</taxon>
        <taxon>Ascomycota</taxon>
        <taxon>Saccharomycotina</taxon>
        <taxon>Dipodascomycetes</taxon>
        <taxon>Dipodascales</taxon>
        <taxon>Dipodascaceae</taxon>
        <taxon>Magnusiomyces</taxon>
    </lineage>
</organism>
<keyword evidence="8 13" id="KW-1133">Transmembrane helix</keyword>
<dbReference type="GO" id="GO:0006508">
    <property type="term" value="P:proteolysis"/>
    <property type="evidence" value="ECO:0007669"/>
    <property type="project" value="UniProtKB-KW"/>
</dbReference>
<feature type="transmembrane region" description="Helical" evidence="13">
    <location>
        <begin position="129"/>
        <end position="147"/>
    </location>
</feature>
<comment type="function">
    <text evidence="10">Probable rhomboid-type serine protease that catalyzes intramembrane proteolysis.</text>
</comment>
<keyword evidence="9 13" id="KW-0472">Membrane</keyword>
<keyword evidence="6 13" id="KW-0812">Transmembrane</keyword>
<dbReference type="InterPro" id="IPR035952">
    <property type="entry name" value="Rhomboid-like_sf"/>
</dbReference>
<dbReference type="OrthoDB" id="10257275at2759"/>
<feature type="transmembrane region" description="Helical" evidence="13">
    <location>
        <begin position="20"/>
        <end position="45"/>
    </location>
</feature>
<evidence type="ECO:0000256" key="1">
    <source>
        <dbReference type="ARBA" id="ARBA00000156"/>
    </source>
</evidence>
<feature type="domain" description="Peptidase S54 rhomboid" evidence="14">
    <location>
        <begin position="60"/>
        <end position="200"/>
    </location>
</feature>
<evidence type="ECO:0000313" key="15">
    <source>
        <dbReference type="EMBL" id="VVT57823.1"/>
    </source>
</evidence>
<comment type="catalytic activity">
    <reaction evidence="1">
        <text>Cleaves type-1 transmembrane domains using a catalytic dyad composed of serine and histidine that are contributed by different transmembrane domains.</text>
        <dbReference type="EC" id="3.4.21.105"/>
    </reaction>
</comment>
<evidence type="ECO:0000256" key="11">
    <source>
        <dbReference type="ARBA" id="ARBA00039804"/>
    </source>
</evidence>
<dbReference type="GO" id="GO:0004252">
    <property type="term" value="F:serine-type endopeptidase activity"/>
    <property type="evidence" value="ECO:0007669"/>
    <property type="project" value="InterPro"/>
</dbReference>
<keyword evidence="7" id="KW-0378">Hydrolase</keyword>
<evidence type="ECO:0000313" key="16">
    <source>
        <dbReference type="Proteomes" id="UP000398389"/>
    </source>
</evidence>
<keyword evidence="16" id="KW-1185">Reference proteome</keyword>
<evidence type="ECO:0000256" key="13">
    <source>
        <dbReference type="SAM" id="Phobius"/>
    </source>
</evidence>
<dbReference type="EMBL" id="CABVLU010000005">
    <property type="protein sequence ID" value="VVT57823.1"/>
    <property type="molecule type" value="Genomic_DNA"/>
</dbReference>
<keyword evidence="5" id="KW-0645">Protease</keyword>
<evidence type="ECO:0000256" key="2">
    <source>
        <dbReference type="ARBA" id="ARBA00004257"/>
    </source>
</evidence>
<dbReference type="RefSeq" id="XP_031856492.1">
    <property type="nucleotide sequence ID" value="XM_032000601.1"/>
</dbReference>
<gene>
    <name evidence="15" type="ORF">SAPINGB_P005887</name>
</gene>
<dbReference type="Gene3D" id="1.20.1540.10">
    <property type="entry name" value="Rhomboid-like"/>
    <property type="match status" value="1"/>
</dbReference>
<dbReference type="SUPFAM" id="SSF144091">
    <property type="entry name" value="Rhomboid-like"/>
    <property type="match status" value="1"/>
</dbReference>
<proteinExistence type="inferred from homology"/>
<reference evidence="15 16" key="1">
    <citation type="submission" date="2019-09" db="EMBL/GenBank/DDBJ databases">
        <authorList>
            <person name="Brejova B."/>
        </authorList>
    </citation>
    <scope>NUCLEOTIDE SEQUENCE [LARGE SCALE GENOMIC DNA]</scope>
</reference>
<evidence type="ECO:0000256" key="12">
    <source>
        <dbReference type="ARBA" id="ARBA00042081"/>
    </source>
</evidence>
<dbReference type="GeneID" id="43584701"/>
<dbReference type="Proteomes" id="UP000398389">
    <property type="component" value="Unassembled WGS sequence"/>
</dbReference>
<evidence type="ECO:0000256" key="10">
    <source>
        <dbReference type="ARBA" id="ARBA00037147"/>
    </source>
</evidence>
<accession>A0A5E8C2J5</accession>
<feature type="transmembrane region" description="Helical" evidence="13">
    <location>
        <begin position="102"/>
        <end position="123"/>
    </location>
</feature>
<dbReference type="GO" id="GO:0005794">
    <property type="term" value="C:Golgi apparatus"/>
    <property type="evidence" value="ECO:0007669"/>
    <property type="project" value="UniProtKB-SubCell"/>
</dbReference>
<evidence type="ECO:0000259" key="14">
    <source>
        <dbReference type="Pfam" id="PF01694"/>
    </source>
</evidence>
<evidence type="ECO:0000256" key="6">
    <source>
        <dbReference type="ARBA" id="ARBA00022692"/>
    </source>
</evidence>
<protein>
    <recommendedName>
        <fullName evidence="11">Rhomboid-type serine protease 2</fullName>
        <ecNumber evidence="4">3.4.21.105</ecNumber>
    </recommendedName>
    <alternativeName>
        <fullName evidence="12">Rhomboid protein 2</fullName>
    </alternativeName>
</protein>
<name>A0A5E8C2J5_9ASCO</name>
<dbReference type="EC" id="3.4.21.105" evidence="4"/>
<sequence length="348" mass="37034">MVVIARKNPLDSMVASLKVIPPALTGGLLIFMTILFFVGVFVPGFNDSLKLQRSTFANFELNRLTFYPMLHLSLLHLVMNGWMLLPLLSAFELQNGTVRTGIVLNALGTVTGVAYVLLSFVFFPNSSVLGSSAWVFSFLAYFSYQESKHTPYMTISQRIRIPTIAKPVMLLMITAILVPGSSIIGHFLGVIAGWLLALGKLRFMTDPPSKVVLFIESKLSRLISLIPSQIQYIRESEAIELRKSSTQPGGGLLPLANLSSAASGGPTANLPSMPLPRLNPIRSGGSEPVRTGSISVADAGGSLSLPPVTGSSGILSPIPVSVVPLSGTIEATAGSFKGEGHTLGDNQV</sequence>
<evidence type="ECO:0000256" key="3">
    <source>
        <dbReference type="ARBA" id="ARBA00009045"/>
    </source>
</evidence>
<feature type="transmembrane region" description="Helical" evidence="13">
    <location>
        <begin position="168"/>
        <end position="197"/>
    </location>
</feature>
<evidence type="ECO:0000256" key="9">
    <source>
        <dbReference type="ARBA" id="ARBA00023136"/>
    </source>
</evidence>
<dbReference type="AlphaFoldDB" id="A0A5E8C2J5"/>
<dbReference type="InterPro" id="IPR022764">
    <property type="entry name" value="Peptidase_S54_rhomboid_dom"/>
</dbReference>
<comment type="subcellular location">
    <subcellularLocation>
        <location evidence="2">Golgi apparatus</location>
        <location evidence="2">cis-Golgi network membrane</location>
        <topology evidence="2">Multi-pass membrane protein</topology>
    </subcellularLocation>
</comment>
<evidence type="ECO:0000256" key="5">
    <source>
        <dbReference type="ARBA" id="ARBA00022670"/>
    </source>
</evidence>
<comment type="similarity">
    <text evidence="3">Belongs to the peptidase S54 family.</text>
</comment>
<dbReference type="GO" id="GO:0016020">
    <property type="term" value="C:membrane"/>
    <property type="evidence" value="ECO:0007669"/>
    <property type="project" value="InterPro"/>
</dbReference>
<evidence type="ECO:0000256" key="8">
    <source>
        <dbReference type="ARBA" id="ARBA00022989"/>
    </source>
</evidence>